<keyword evidence="4" id="KW-0547">Nucleotide-binding</keyword>
<keyword evidence="7" id="KW-1185">Reference proteome</keyword>
<dbReference type="GO" id="GO:0052381">
    <property type="term" value="F:tRNA dimethylallyltransferase activity"/>
    <property type="evidence" value="ECO:0007669"/>
    <property type="project" value="TreeGrafter"/>
</dbReference>
<proteinExistence type="inferred from homology"/>
<dbReference type="Gene3D" id="3.40.50.300">
    <property type="entry name" value="P-loop containing nucleotide triphosphate hydrolases"/>
    <property type="match status" value="2"/>
</dbReference>
<evidence type="ECO:0000313" key="7">
    <source>
        <dbReference type="Proteomes" id="UP000824120"/>
    </source>
</evidence>
<evidence type="ECO:0000256" key="2">
    <source>
        <dbReference type="ARBA" id="ARBA00022679"/>
    </source>
</evidence>
<dbReference type="GO" id="GO:0005739">
    <property type="term" value="C:mitochondrion"/>
    <property type="evidence" value="ECO:0007669"/>
    <property type="project" value="TreeGrafter"/>
</dbReference>
<reference evidence="6 7" key="1">
    <citation type="submission" date="2020-09" db="EMBL/GenBank/DDBJ databases">
        <title>De no assembly of potato wild relative species, Solanum commersonii.</title>
        <authorList>
            <person name="Cho K."/>
        </authorList>
    </citation>
    <scope>NUCLEOTIDE SEQUENCE [LARGE SCALE GENOMIC DNA]</scope>
    <source>
        <strain evidence="6">LZ3.2</strain>
        <tissue evidence="6">Leaf</tissue>
    </source>
</reference>
<gene>
    <name evidence="6" type="ORF">H5410_020913</name>
</gene>
<comment type="caution">
    <text evidence="6">The sequence shown here is derived from an EMBL/GenBank/DDBJ whole genome shotgun (WGS) entry which is preliminary data.</text>
</comment>
<dbReference type="InterPro" id="IPR027417">
    <property type="entry name" value="P-loop_NTPase"/>
</dbReference>
<accession>A0A9J5ZCP3</accession>
<dbReference type="GO" id="GO:0005524">
    <property type="term" value="F:ATP binding"/>
    <property type="evidence" value="ECO:0007669"/>
    <property type="project" value="UniProtKB-KW"/>
</dbReference>
<evidence type="ECO:0000256" key="5">
    <source>
        <dbReference type="ARBA" id="ARBA00022840"/>
    </source>
</evidence>
<keyword evidence="2" id="KW-0808">Transferase</keyword>
<evidence type="ECO:0000256" key="3">
    <source>
        <dbReference type="ARBA" id="ARBA00022712"/>
    </source>
</evidence>
<evidence type="ECO:0000256" key="4">
    <source>
        <dbReference type="ARBA" id="ARBA00022741"/>
    </source>
</evidence>
<keyword evidence="3" id="KW-0203">Cytokinin biosynthesis</keyword>
<dbReference type="GO" id="GO:0006400">
    <property type="term" value="P:tRNA modification"/>
    <property type="evidence" value="ECO:0007669"/>
    <property type="project" value="TreeGrafter"/>
</dbReference>
<evidence type="ECO:0000256" key="1">
    <source>
        <dbReference type="ARBA" id="ARBA00005842"/>
    </source>
</evidence>
<sequence length="155" mass="18228">MGAGSGKSHLSNPATHFRGETINSNKMQVYKRLEIVTNKITHNEKQGEIEPDFNFKAEDFFYIEKHVEDPVFMYKYKYDTCFIWIDVEQSILNCRVDIRVAQMVNEDNFVIVLCINQDIIMHLAKNFSYIIFLIIWLVDEVHQIFIPDADYIKGI</sequence>
<dbReference type="InterPro" id="IPR039657">
    <property type="entry name" value="Dimethylallyltransferase"/>
</dbReference>
<dbReference type="AlphaFoldDB" id="A0A9J5ZCP3"/>
<comment type="similarity">
    <text evidence="1">Belongs to the IPP transferase family.</text>
</comment>
<evidence type="ECO:0000313" key="6">
    <source>
        <dbReference type="EMBL" id="KAG5609632.1"/>
    </source>
</evidence>
<dbReference type="Gene3D" id="1.10.287.890">
    <property type="entry name" value="Crystal structure of tRNA isopentenylpyrophosphate transferase (bh2366) domain"/>
    <property type="match status" value="1"/>
</dbReference>
<dbReference type="PANTHER" id="PTHR11088">
    <property type="entry name" value="TRNA DIMETHYLALLYLTRANSFERASE"/>
    <property type="match status" value="1"/>
</dbReference>
<dbReference type="EMBL" id="JACXVP010000004">
    <property type="protein sequence ID" value="KAG5609632.1"/>
    <property type="molecule type" value="Genomic_DNA"/>
</dbReference>
<organism evidence="6 7">
    <name type="scientific">Solanum commersonii</name>
    <name type="common">Commerson's wild potato</name>
    <name type="synonym">Commerson's nightshade</name>
    <dbReference type="NCBI Taxonomy" id="4109"/>
    <lineage>
        <taxon>Eukaryota</taxon>
        <taxon>Viridiplantae</taxon>
        <taxon>Streptophyta</taxon>
        <taxon>Embryophyta</taxon>
        <taxon>Tracheophyta</taxon>
        <taxon>Spermatophyta</taxon>
        <taxon>Magnoliopsida</taxon>
        <taxon>eudicotyledons</taxon>
        <taxon>Gunneridae</taxon>
        <taxon>Pentapetalae</taxon>
        <taxon>asterids</taxon>
        <taxon>lamiids</taxon>
        <taxon>Solanales</taxon>
        <taxon>Solanaceae</taxon>
        <taxon>Solanoideae</taxon>
        <taxon>Solaneae</taxon>
        <taxon>Solanum</taxon>
    </lineage>
</organism>
<dbReference type="GO" id="GO:0009691">
    <property type="term" value="P:cytokinin biosynthetic process"/>
    <property type="evidence" value="ECO:0007669"/>
    <property type="project" value="UniProtKB-KW"/>
</dbReference>
<protein>
    <submittedName>
        <fullName evidence="6">Uncharacterized protein</fullName>
    </submittedName>
</protein>
<name>A0A9J5ZCP3_SOLCO</name>
<dbReference type="PANTHER" id="PTHR11088:SF73">
    <property type="entry name" value="PHOSPHORIBULOKINASE_URIDINE KINASE DOMAIN-CONTAINING PROTEIN"/>
    <property type="match status" value="1"/>
</dbReference>
<keyword evidence="5" id="KW-0067">ATP-binding</keyword>
<dbReference type="OrthoDB" id="775260at2759"/>
<dbReference type="Proteomes" id="UP000824120">
    <property type="component" value="Chromosome 4"/>
</dbReference>